<dbReference type="PATRIC" id="fig|1227262.3.peg.1937"/>
<feature type="transmembrane region" description="Helical" evidence="1">
    <location>
        <begin position="28"/>
        <end position="47"/>
    </location>
</feature>
<dbReference type="HOGENOM" id="CLU_099837_1_0_11"/>
<proteinExistence type="predicted"/>
<dbReference type="EMBL" id="AWSD01000267">
    <property type="protein sequence ID" value="ERH17566.1"/>
    <property type="molecule type" value="Genomic_DNA"/>
</dbReference>
<keyword evidence="1" id="KW-0812">Transmembrane</keyword>
<comment type="caution">
    <text evidence="2">The sequence shown here is derived from an EMBL/GenBank/DDBJ whole genome shotgun (WGS) entry which is preliminary data.</text>
</comment>
<evidence type="ECO:0000313" key="2">
    <source>
        <dbReference type="EMBL" id="ERH17566.1"/>
    </source>
</evidence>
<organism evidence="2 3">
    <name type="scientific">Actinomyces johnsonii F0510</name>
    <dbReference type="NCBI Taxonomy" id="1227262"/>
    <lineage>
        <taxon>Bacteria</taxon>
        <taxon>Bacillati</taxon>
        <taxon>Actinomycetota</taxon>
        <taxon>Actinomycetes</taxon>
        <taxon>Actinomycetales</taxon>
        <taxon>Actinomycetaceae</taxon>
        <taxon>Actinomyces</taxon>
    </lineage>
</organism>
<sequence length="231" mass="25108">MREAEGEPAKATVSGDDGLMNRSHRRRLALLMTAGIGACSGALVLAACAGRPRGDDSLPLPGDDLVPGATVIETHQIDIDAPATAVWPWLVQLGYERGGFYSFDLLERLAGVGITNTWRIESQWQDLAVGDRVRLAADAALTVARLEPGHCLVLSSDGGVAPPGAGMDFDFSWAFVLDELDDHGSGHCRLRIRERYLPRRGTTTAVVWAMRPVARFMTRGMMWGLRRRAQA</sequence>
<name>U1Q4W7_9ACTO</name>
<keyword evidence="1" id="KW-1133">Transmembrane helix</keyword>
<accession>U1Q4W7</accession>
<reference evidence="2 3" key="1">
    <citation type="submission" date="2013-06" db="EMBL/GenBank/DDBJ databases">
        <authorList>
            <person name="Weinstock G."/>
            <person name="Sodergren E."/>
            <person name="Lobos E.A."/>
            <person name="Fulton L."/>
            <person name="Fulton R."/>
            <person name="Courtney L."/>
            <person name="Fronick C."/>
            <person name="O'Laughlin M."/>
            <person name="Godfrey J."/>
            <person name="Wilson R.M."/>
            <person name="Miner T."/>
            <person name="Farmer C."/>
            <person name="Delehaunty K."/>
            <person name="Cordes M."/>
            <person name="Minx P."/>
            <person name="Tomlinson C."/>
            <person name="Chen J."/>
            <person name="Wollam A."/>
            <person name="Pepin K.H."/>
            <person name="Bhonagiri V."/>
            <person name="Zhang X."/>
            <person name="Warren W."/>
            <person name="Mitreva M."/>
            <person name="Mardis E.R."/>
            <person name="Wilson R.K."/>
        </authorList>
    </citation>
    <scope>NUCLEOTIDE SEQUENCE [LARGE SCALE GENOMIC DNA]</scope>
    <source>
        <strain evidence="2 3">F0510</strain>
    </source>
</reference>
<dbReference type="AlphaFoldDB" id="U1Q4W7"/>
<evidence type="ECO:0000256" key="1">
    <source>
        <dbReference type="SAM" id="Phobius"/>
    </source>
</evidence>
<protein>
    <submittedName>
        <fullName evidence="2">Uncharacterized protein</fullName>
    </submittedName>
</protein>
<gene>
    <name evidence="2" type="ORF">HMPREF1549_02370</name>
</gene>
<keyword evidence="1" id="KW-0472">Membrane</keyword>
<evidence type="ECO:0000313" key="3">
    <source>
        <dbReference type="Proteomes" id="UP000016498"/>
    </source>
</evidence>
<dbReference type="Proteomes" id="UP000016498">
    <property type="component" value="Unassembled WGS sequence"/>
</dbReference>
<dbReference type="SUPFAM" id="SSF55961">
    <property type="entry name" value="Bet v1-like"/>
    <property type="match status" value="1"/>
</dbReference>